<dbReference type="PROSITE" id="PS50109">
    <property type="entry name" value="HIS_KIN"/>
    <property type="match status" value="1"/>
</dbReference>
<name>A0A0M2Q229_PROHO</name>
<keyword evidence="5 11" id="KW-0418">Kinase</keyword>
<feature type="domain" description="Response regulatory" evidence="10">
    <location>
        <begin position="665"/>
        <end position="785"/>
    </location>
</feature>
<reference evidence="11" key="1">
    <citation type="submission" date="2012-04" db="EMBL/GenBank/DDBJ databases">
        <authorList>
            <person name="Borisov I.G."/>
            <person name="Ivanikova N.V."/>
            <person name="Pinevich A.V."/>
        </authorList>
    </citation>
    <scope>NUCLEOTIDE SEQUENCE</scope>
    <source>
        <strain evidence="11">CALU 1027</strain>
    </source>
</reference>
<dbReference type="eggNOG" id="COG0745">
    <property type="taxonomic scope" value="Bacteria"/>
</dbReference>
<gene>
    <name evidence="11" type="ORF">PROH_05140</name>
</gene>
<evidence type="ECO:0000256" key="6">
    <source>
        <dbReference type="ARBA" id="ARBA00023012"/>
    </source>
</evidence>
<dbReference type="PANTHER" id="PTHR45339:SF1">
    <property type="entry name" value="HYBRID SIGNAL TRANSDUCTION HISTIDINE KINASE J"/>
    <property type="match status" value="1"/>
</dbReference>
<protein>
    <recommendedName>
        <fullName evidence="7">Circadian input-output histidine kinase CikA</fullName>
        <ecNumber evidence="3">2.7.13.3</ecNumber>
    </recommendedName>
</protein>
<dbReference type="SUPFAM" id="SSF47384">
    <property type="entry name" value="Homodimeric domain of signal transducing histidine kinase"/>
    <property type="match status" value="1"/>
</dbReference>
<dbReference type="Pfam" id="PF00072">
    <property type="entry name" value="Response_reg"/>
    <property type="match status" value="2"/>
</dbReference>
<proteinExistence type="inferred from homology"/>
<dbReference type="PANTHER" id="PTHR45339">
    <property type="entry name" value="HYBRID SIGNAL TRANSDUCTION HISTIDINE KINASE J"/>
    <property type="match status" value="1"/>
</dbReference>
<dbReference type="Gene3D" id="3.30.565.10">
    <property type="entry name" value="Histidine kinase-like ATPase, C-terminal domain"/>
    <property type="match status" value="1"/>
</dbReference>
<comment type="caution">
    <text evidence="11">The sequence shown here is derived from an EMBL/GenBank/DDBJ whole genome shotgun (WGS) entry which is preliminary data.</text>
</comment>
<evidence type="ECO:0000313" key="12">
    <source>
        <dbReference type="Proteomes" id="UP000034681"/>
    </source>
</evidence>
<evidence type="ECO:0000256" key="7">
    <source>
        <dbReference type="ARBA" id="ARBA00074306"/>
    </source>
</evidence>
<dbReference type="PRINTS" id="PR00344">
    <property type="entry name" value="BCTRLSENSOR"/>
</dbReference>
<evidence type="ECO:0000256" key="2">
    <source>
        <dbReference type="ARBA" id="ARBA00006402"/>
    </source>
</evidence>
<evidence type="ECO:0000256" key="3">
    <source>
        <dbReference type="ARBA" id="ARBA00012438"/>
    </source>
</evidence>
<dbReference type="Pfam" id="PF12974">
    <property type="entry name" value="Phosphonate-bd"/>
    <property type="match status" value="1"/>
</dbReference>
<dbReference type="FunFam" id="3.30.565.10:FF:000010">
    <property type="entry name" value="Sensor histidine kinase RcsC"/>
    <property type="match status" value="1"/>
</dbReference>
<dbReference type="Gene3D" id="1.10.287.130">
    <property type="match status" value="1"/>
</dbReference>
<dbReference type="Pfam" id="PF02518">
    <property type="entry name" value="HATPase_c"/>
    <property type="match status" value="1"/>
</dbReference>
<keyword evidence="4 8" id="KW-0597">Phosphoprotein</keyword>
<dbReference type="SUPFAM" id="SSF55874">
    <property type="entry name" value="ATPase domain of HSP90 chaperone/DNA topoisomerase II/histidine kinase"/>
    <property type="match status" value="1"/>
</dbReference>
<dbReference type="PROSITE" id="PS50110">
    <property type="entry name" value="RESPONSE_REGULATORY"/>
    <property type="match status" value="2"/>
</dbReference>
<dbReference type="SUPFAM" id="SSF52172">
    <property type="entry name" value="CheY-like"/>
    <property type="match status" value="2"/>
</dbReference>
<keyword evidence="6" id="KW-0902">Two-component regulatory system</keyword>
<dbReference type="GO" id="GO:0000155">
    <property type="term" value="F:phosphorelay sensor kinase activity"/>
    <property type="evidence" value="ECO:0007669"/>
    <property type="project" value="InterPro"/>
</dbReference>
<dbReference type="SUPFAM" id="SSF53850">
    <property type="entry name" value="Periplasmic binding protein-like II"/>
    <property type="match status" value="1"/>
</dbReference>
<accession>A0A0M2Q229</accession>
<evidence type="ECO:0000259" key="10">
    <source>
        <dbReference type="PROSITE" id="PS50110"/>
    </source>
</evidence>
<evidence type="ECO:0000256" key="5">
    <source>
        <dbReference type="ARBA" id="ARBA00022777"/>
    </source>
</evidence>
<evidence type="ECO:0000313" key="11">
    <source>
        <dbReference type="EMBL" id="KKJ00677.1"/>
    </source>
</evidence>
<dbReference type="STRING" id="317619.GCA_000332315_04447"/>
<dbReference type="InterPro" id="IPR036890">
    <property type="entry name" value="HATPase_C_sf"/>
</dbReference>
<dbReference type="SMART" id="SM00388">
    <property type="entry name" value="HisKA"/>
    <property type="match status" value="1"/>
</dbReference>
<evidence type="ECO:0000256" key="8">
    <source>
        <dbReference type="PROSITE-ProRule" id="PRU00169"/>
    </source>
</evidence>
<dbReference type="Gene3D" id="3.40.50.2300">
    <property type="match status" value="2"/>
</dbReference>
<dbReference type="CDD" id="cd16922">
    <property type="entry name" value="HATPase_EvgS-ArcB-TorS-like"/>
    <property type="match status" value="1"/>
</dbReference>
<dbReference type="SMART" id="SM00387">
    <property type="entry name" value="HATPase_c"/>
    <property type="match status" value="1"/>
</dbReference>
<dbReference type="InterPro" id="IPR011006">
    <property type="entry name" value="CheY-like_superfamily"/>
</dbReference>
<dbReference type="InterPro" id="IPR003594">
    <property type="entry name" value="HATPase_dom"/>
</dbReference>
<feature type="modified residue" description="4-aspartylphosphate" evidence="8">
    <location>
        <position position="714"/>
    </location>
</feature>
<dbReference type="Gene3D" id="3.40.190.10">
    <property type="entry name" value="Periplasmic binding protein-like II"/>
    <property type="match status" value="2"/>
</dbReference>
<dbReference type="InterPro" id="IPR004358">
    <property type="entry name" value="Sig_transdc_His_kin-like_C"/>
</dbReference>
<dbReference type="InterPro" id="IPR001789">
    <property type="entry name" value="Sig_transdc_resp-reg_receiver"/>
</dbReference>
<dbReference type="CDD" id="cd00082">
    <property type="entry name" value="HisKA"/>
    <property type="match status" value="1"/>
</dbReference>
<dbReference type="InterPro" id="IPR036097">
    <property type="entry name" value="HisK_dim/P_sf"/>
</dbReference>
<dbReference type="CDD" id="cd17546">
    <property type="entry name" value="REC_hyHK_CKI1_RcsC-like"/>
    <property type="match status" value="2"/>
</dbReference>
<organism evidence="11 12">
    <name type="scientific">Prochlorothrix hollandica PCC 9006 = CALU 1027</name>
    <dbReference type="NCBI Taxonomy" id="317619"/>
    <lineage>
        <taxon>Bacteria</taxon>
        <taxon>Bacillati</taxon>
        <taxon>Cyanobacteriota</taxon>
        <taxon>Cyanophyceae</taxon>
        <taxon>Prochlorotrichales</taxon>
        <taxon>Prochlorotrichaceae</taxon>
        <taxon>Prochlorothrix</taxon>
    </lineage>
</organism>
<dbReference type="EMBL" id="AJTX02000003">
    <property type="protein sequence ID" value="KKJ00677.1"/>
    <property type="molecule type" value="Genomic_DNA"/>
</dbReference>
<dbReference type="EC" id="2.7.13.3" evidence="3"/>
<dbReference type="InterPro" id="IPR005467">
    <property type="entry name" value="His_kinase_dom"/>
</dbReference>
<evidence type="ECO:0000256" key="4">
    <source>
        <dbReference type="ARBA" id="ARBA00022553"/>
    </source>
</evidence>
<dbReference type="SMART" id="SM00448">
    <property type="entry name" value="REC"/>
    <property type="match status" value="2"/>
</dbReference>
<comment type="catalytic activity">
    <reaction evidence="1">
        <text>ATP + protein L-histidine = ADP + protein N-phospho-L-histidine.</text>
        <dbReference type="EC" id="2.7.13.3"/>
    </reaction>
</comment>
<dbReference type="AlphaFoldDB" id="A0A0M2Q229"/>
<sequence length="1057" mass="116649">MILGLSLWWSQGLDRVVAQPAPEPEPSPLSAVTPPDRQELPIVRVGVMAIRGVEQTQTQWQPTIDYLNQAIPDHQFVLVPLEFESMEAVVQNKEIDFVLPNPGMYVELEWVYGAQRIATLKNLRLGRAYTQLGAVIFRRADRNDIQTLKDLKGKRFMGVDETAFGGWQMAWATILDAGVDPYQDFAALTFGGTHDNVVYAVLKGEVDGGTVRTDTLERMAQEGKIQRDDFVVLNQQTQYGSQFPFALSTPLYPEWPFAAFPDTPPDLSEQVAIALMTLPADSAAAIAGKYEGWTIPANYQPVHETLRQLRVRPYEDWGNVSLAMVLYQYRYWMTSLGIVVLILGYVVWQLATRQQVETNLRRANAELEQRVQARTAELSYAKDIAEAANRAKSDFLASMSHELRTPLNAILGFAQVMIRGLNPRTVTGLPPAFVQQQRETLGIIHRSGEHLLALINDVLDMSKIEAGRVTLLQDPFDFHGTLEALMEMLQLRAESKGLTLFYECDAAVPRGVIGDERKLRQVLINLLGNAIKFTDEGSVSLRVTVASGAGSTQSQGTTPRPTVAITFTVEDTGSGIAPEDLDGLFEVFVQTRVGQQSQEGTGLGLPISRQFVQLLGGDLTVDSTLGVGSRFCFTIPLQMTVLDQSLVPTETRQIMGLAPNQPTYKILVVDDIWENRQLLVQLLQPLGFEVSEADNGEVAVAQWQSQQPHLIFMDIRMPVMSGYESTRQIRLLESNQSHGPKTAIIALTASVFDDERAKIVAAGCDDFLRKPITEDYLFRKLTQYLGVAYVYLESSEARIPGQGGTAKVRGPIDLANQPRAWVAQLSLAARGAEDELIWKLLDQIPASQSALAEALAELVNDFRLDKIISLTEAAATPDPTPLGQVPPLGNRWRQVVGLAPNQPPYQVLVVDDRFENRQLLVTILEPLGFQVLQADNGQTAIDQWKQHQPDLIFMDLRMPGVNGYEATRRIKAQGAAGAPPVALGASDPPPVVPKVPVIVALTASVAESEQTAIFEAGCDDLIRKPFAESQLLQCLAHYLGAQYIYQDMPQPTLALVS</sequence>
<dbReference type="InterPro" id="IPR003661">
    <property type="entry name" value="HisK_dim/P_dom"/>
</dbReference>
<dbReference type="eggNOG" id="COG3221">
    <property type="taxonomic scope" value="Bacteria"/>
</dbReference>
<dbReference type="Pfam" id="PF00512">
    <property type="entry name" value="HisKA"/>
    <property type="match status" value="1"/>
</dbReference>
<feature type="domain" description="Response regulatory" evidence="10">
    <location>
        <begin position="906"/>
        <end position="1039"/>
    </location>
</feature>
<feature type="modified residue" description="4-aspartylphosphate" evidence="8">
    <location>
        <position position="955"/>
    </location>
</feature>
<dbReference type="Proteomes" id="UP000034681">
    <property type="component" value="Unassembled WGS sequence"/>
</dbReference>
<dbReference type="eggNOG" id="COG2205">
    <property type="taxonomic scope" value="Bacteria"/>
</dbReference>
<evidence type="ECO:0000256" key="1">
    <source>
        <dbReference type="ARBA" id="ARBA00000085"/>
    </source>
</evidence>
<keyword evidence="12" id="KW-1185">Reference proteome</keyword>
<comment type="similarity">
    <text evidence="2">In the N-terminal section; belongs to the phytochrome family.</text>
</comment>
<keyword evidence="5 11" id="KW-0808">Transferase</keyword>
<evidence type="ECO:0000259" key="9">
    <source>
        <dbReference type="PROSITE" id="PS50109"/>
    </source>
</evidence>
<feature type="domain" description="Histidine kinase" evidence="9">
    <location>
        <begin position="398"/>
        <end position="639"/>
    </location>
</feature>